<dbReference type="InterPro" id="IPR020846">
    <property type="entry name" value="MFS_dom"/>
</dbReference>
<feature type="transmembrane region" description="Helical" evidence="9">
    <location>
        <begin position="124"/>
        <end position="141"/>
    </location>
</feature>
<dbReference type="GO" id="GO:0016020">
    <property type="term" value="C:membrane"/>
    <property type="evidence" value="ECO:0007669"/>
    <property type="project" value="UniProtKB-SubCell"/>
</dbReference>
<keyword evidence="7 9" id="KW-0472">Membrane</keyword>
<comment type="subcellular location">
    <subcellularLocation>
        <location evidence="1">Membrane</location>
        <topology evidence="1">Multi-pass membrane protein</topology>
    </subcellularLocation>
</comment>
<dbReference type="Gene3D" id="1.20.1250.20">
    <property type="entry name" value="MFS general substrate transporter like domains"/>
    <property type="match status" value="2"/>
</dbReference>
<feature type="transmembrane region" description="Helical" evidence="9">
    <location>
        <begin position="308"/>
        <end position="328"/>
    </location>
</feature>
<dbReference type="NCBIfam" id="TIGR00879">
    <property type="entry name" value="SP"/>
    <property type="match status" value="1"/>
</dbReference>
<feature type="transmembrane region" description="Helical" evidence="9">
    <location>
        <begin position="373"/>
        <end position="393"/>
    </location>
</feature>
<dbReference type="OrthoDB" id="249531at2759"/>
<accession>A0A0S4JDF9</accession>
<evidence type="ECO:0000256" key="2">
    <source>
        <dbReference type="ARBA" id="ARBA00010992"/>
    </source>
</evidence>
<dbReference type="InterPro" id="IPR036259">
    <property type="entry name" value="MFS_trans_sf"/>
</dbReference>
<dbReference type="AlphaFoldDB" id="A0A0S4JDF9"/>
<evidence type="ECO:0000256" key="1">
    <source>
        <dbReference type="ARBA" id="ARBA00004141"/>
    </source>
</evidence>
<feature type="transmembrane region" description="Helical" evidence="9">
    <location>
        <begin position="12"/>
        <end position="37"/>
    </location>
</feature>
<reference evidence="12" key="1">
    <citation type="submission" date="2015-09" db="EMBL/GenBank/DDBJ databases">
        <authorList>
            <consortium name="Pathogen Informatics"/>
        </authorList>
    </citation>
    <scope>NUCLEOTIDE SEQUENCE [LARGE SCALE GENOMIC DNA]</scope>
    <source>
        <strain evidence="12">Lake Konstanz</strain>
    </source>
</reference>
<evidence type="ECO:0000256" key="3">
    <source>
        <dbReference type="ARBA" id="ARBA00022448"/>
    </source>
</evidence>
<dbReference type="InterPro" id="IPR005829">
    <property type="entry name" value="Sugar_transporter_CS"/>
</dbReference>
<feature type="transmembrane region" description="Helical" evidence="9">
    <location>
        <begin position="177"/>
        <end position="202"/>
    </location>
</feature>
<evidence type="ECO:0000256" key="5">
    <source>
        <dbReference type="ARBA" id="ARBA00022692"/>
    </source>
</evidence>
<keyword evidence="6 9" id="KW-1133">Transmembrane helix</keyword>
<dbReference type="InterPro" id="IPR003663">
    <property type="entry name" value="Sugar/inositol_transpt"/>
</dbReference>
<dbReference type="PANTHER" id="PTHR23503:SF8">
    <property type="entry name" value="FACILITATED GLUCOSE TRANSPORTER PROTEIN 1"/>
    <property type="match status" value="1"/>
</dbReference>
<dbReference type="SUPFAM" id="SSF103473">
    <property type="entry name" value="MFS general substrate transporter"/>
    <property type="match status" value="1"/>
</dbReference>
<dbReference type="GO" id="GO:0015149">
    <property type="term" value="F:hexose transmembrane transporter activity"/>
    <property type="evidence" value="ECO:0007669"/>
    <property type="project" value="TreeGrafter"/>
</dbReference>
<evidence type="ECO:0000256" key="7">
    <source>
        <dbReference type="ARBA" id="ARBA00023136"/>
    </source>
</evidence>
<keyword evidence="4 11" id="KW-0762">Sugar transport</keyword>
<gene>
    <name evidence="11" type="ORF">BSAL_14765</name>
</gene>
<dbReference type="InterPro" id="IPR005828">
    <property type="entry name" value="MFS_sugar_transport-like"/>
</dbReference>
<dbReference type="EMBL" id="CYKH01001630">
    <property type="protein sequence ID" value="CUG88290.1"/>
    <property type="molecule type" value="Genomic_DNA"/>
</dbReference>
<dbReference type="VEuPathDB" id="TriTrypDB:BSAL_14765"/>
<dbReference type="PANTHER" id="PTHR23503">
    <property type="entry name" value="SOLUTE CARRIER FAMILY 2"/>
    <property type="match status" value="1"/>
</dbReference>
<feature type="transmembrane region" description="Helical" evidence="9">
    <location>
        <begin position="348"/>
        <end position="366"/>
    </location>
</feature>
<evidence type="ECO:0000256" key="4">
    <source>
        <dbReference type="ARBA" id="ARBA00022597"/>
    </source>
</evidence>
<evidence type="ECO:0000259" key="10">
    <source>
        <dbReference type="PROSITE" id="PS50850"/>
    </source>
</evidence>
<organism evidence="11 12">
    <name type="scientific">Bodo saltans</name>
    <name type="common">Flagellated protozoan</name>
    <dbReference type="NCBI Taxonomy" id="75058"/>
    <lineage>
        <taxon>Eukaryota</taxon>
        <taxon>Discoba</taxon>
        <taxon>Euglenozoa</taxon>
        <taxon>Kinetoplastea</taxon>
        <taxon>Metakinetoplastina</taxon>
        <taxon>Eubodonida</taxon>
        <taxon>Bodonidae</taxon>
        <taxon>Bodo</taxon>
    </lineage>
</organism>
<dbReference type="PROSITE" id="PS00217">
    <property type="entry name" value="SUGAR_TRANSPORT_2"/>
    <property type="match status" value="1"/>
</dbReference>
<feature type="transmembrane region" description="Helical" evidence="9">
    <location>
        <begin position="256"/>
        <end position="272"/>
    </location>
</feature>
<evidence type="ECO:0000256" key="6">
    <source>
        <dbReference type="ARBA" id="ARBA00022989"/>
    </source>
</evidence>
<feature type="transmembrane region" description="Helical" evidence="9">
    <location>
        <begin position="214"/>
        <end position="236"/>
    </location>
</feature>
<dbReference type="PROSITE" id="PS50850">
    <property type="entry name" value="MFS"/>
    <property type="match status" value="1"/>
</dbReference>
<comment type="similarity">
    <text evidence="2 8">Belongs to the major facilitator superfamily. Sugar transporter (TC 2.A.1.1) family.</text>
</comment>
<name>A0A0S4JDF9_BODSA</name>
<keyword evidence="3 8" id="KW-0813">Transport</keyword>
<evidence type="ECO:0000256" key="8">
    <source>
        <dbReference type="RuleBase" id="RU003346"/>
    </source>
</evidence>
<feature type="transmembrane region" description="Helical" evidence="9">
    <location>
        <begin position="450"/>
        <end position="472"/>
    </location>
</feature>
<feature type="transmembrane region" description="Helical" evidence="9">
    <location>
        <begin position="405"/>
        <end position="429"/>
    </location>
</feature>
<feature type="domain" description="Major facilitator superfamily (MFS) profile" evidence="10">
    <location>
        <begin position="17"/>
        <end position="505"/>
    </location>
</feature>
<dbReference type="Proteomes" id="UP000051952">
    <property type="component" value="Unassembled WGS sequence"/>
</dbReference>
<sequence length="515" mass="55471">MPSDYIKGFFTIAVLKIAFINLVGGGIFGLGIGFVPIHTTFMEISQNCTLYESADSCSTVSGTSCHWGYSNVTSKTECLFNDAIDCLIFNGTTSDQCSTLSYCVWTFDDKLCQHAAGYTAVESGIFSGAMIVGGLIGSLIIPSVVNRIGRKKCMIIIGLVSIVSSILVHVASGTFTYGLLIVARILFGIAMGALCCVGPMYVEEMVPDDYRKPVGVLFQVFCTFGIMLAALIGLLLNPTDFTKNVDMPARFQGFDAVVTLYAVLVLVAGLTMEESTKWARDGGAAENIQLVSKATTPTKTLAWGDMKLSLFVALCLCIAQQMTGINAIMNYAPNITKSMNLKPLTGNFLVMVWNFVTTLVSIPIASRVSMRRMFLTGTLIASLACLCTGIPVYPGVTSENTRSALAGIGIAVFIAAFEIGMGPCFYVLAQILFPDSFRPRGSSFTMVTQFMFNIMINILFPISVVAISGGVSGDQNKGMGITFIFFGVCGLLSWVVLLRFMEPYEGSNTEQENLE</sequence>
<dbReference type="Pfam" id="PF00083">
    <property type="entry name" value="Sugar_tr"/>
    <property type="match status" value="1"/>
</dbReference>
<dbReference type="InterPro" id="IPR045263">
    <property type="entry name" value="GLUT"/>
</dbReference>
<feature type="transmembrane region" description="Helical" evidence="9">
    <location>
        <begin position="153"/>
        <end position="171"/>
    </location>
</feature>
<evidence type="ECO:0000313" key="12">
    <source>
        <dbReference type="Proteomes" id="UP000051952"/>
    </source>
</evidence>
<keyword evidence="12" id="KW-1185">Reference proteome</keyword>
<dbReference type="PRINTS" id="PR00171">
    <property type="entry name" value="SUGRTRNSPORT"/>
</dbReference>
<evidence type="ECO:0000256" key="9">
    <source>
        <dbReference type="SAM" id="Phobius"/>
    </source>
</evidence>
<proteinExistence type="inferred from homology"/>
<protein>
    <submittedName>
        <fullName evidence="11">Glucose transporter, putative</fullName>
    </submittedName>
</protein>
<keyword evidence="5 9" id="KW-0812">Transmembrane</keyword>
<dbReference type="OMA" id="KWTVIIG"/>
<feature type="transmembrane region" description="Helical" evidence="9">
    <location>
        <begin position="478"/>
        <end position="498"/>
    </location>
</feature>
<evidence type="ECO:0000313" key="11">
    <source>
        <dbReference type="EMBL" id="CUG88290.1"/>
    </source>
</evidence>